<keyword evidence="2" id="KW-1185">Reference proteome</keyword>
<sequence length="70" mass="8419">MRRYYNNRAHLTINPTTHYDNADNLRRQTIHHVLQLLTTRQAARSLLAVSEHFHRLRSLSSLWVTRPRQD</sequence>
<dbReference type="AlphaFoldDB" id="A0AAD5GXC9"/>
<proteinExistence type="predicted"/>
<protein>
    <submittedName>
        <fullName evidence="1">Uncharacterized protein</fullName>
    </submittedName>
</protein>
<comment type="caution">
    <text evidence="1">The sequence shown here is derived from an EMBL/GenBank/DDBJ whole genome shotgun (WGS) entry which is preliminary data.</text>
</comment>
<gene>
    <name evidence="1" type="ORF">M8C21_028318</name>
</gene>
<dbReference type="EMBL" id="JAMZMK010000364">
    <property type="protein sequence ID" value="KAI7756489.1"/>
    <property type="molecule type" value="Genomic_DNA"/>
</dbReference>
<dbReference type="PANTHER" id="PTHR45693:SF13">
    <property type="entry name" value="TRANSCRIPTION FACTOR TGA10"/>
    <property type="match status" value="1"/>
</dbReference>
<accession>A0AAD5GXC9</accession>
<evidence type="ECO:0000313" key="1">
    <source>
        <dbReference type="EMBL" id="KAI7756489.1"/>
    </source>
</evidence>
<name>A0AAD5GXC9_AMBAR</name>
<dbReference type="PANTHER" id="PTHR45693">
    <property type="entry name" value="TRANSCRIPTION FACTOR TGA9"/>
    <property type="match status" value="1"/>
</dbReference>
<evidence type="ECO:0000313" key="2">
    <source>
        <dbReference type="Proteomes" id="UP001206925"/>
    </source>
</evidence>
<reference evidence="1" key="1">
    <citation type="submission" date="2022-06" db="EMBL/GenBank/DDBJ databases">
        <title>Uncovering the hologenomic basis of an extraordinary plant invasion.</title>
        <authorList>
            <person name="Bieker V.C."/>
            <person name="Martin M.D."/>
            <person name="Gilbert T."/>
            <person name="Hodgins K."/>
            <person name="Battlay P."/>
            <person name="Petersen B."/>
            <person name="Wilson J."/>
        </authorList>
    </citation>
    <scope>NUCLEOTIDE SEQUENCE</scope>
    <source>
        <strain evidence="1">AA19_3_7</strain>
        <tissue evidence="1">Leaf</tissue>
    </source>
</reference>
<organism evidence="1 2">
    <name type="scientific">Ambrosia artemisiifolia</name>
    <name type="common">Common ragweed</name>
    <dbReference type="NCBI Taxonomy" id="4212"/>
    <lineage>
        <taxon>Eukaryota</taxon>
        <taxon>Viridiplantae</taxon>
        <taxon>Streptophyta</taxon>
        <taxon>Embryophyta</taxon>
        <taxon>Tracheophyta</taxon>
        <taxon>Spermatophyta</taxon>
        <taxon>Magnoliopsida</taxon>
        <taxon>eudicotyledons</taxon>
        <taxon>Gunneridae</taxon>
        <taxon>Pentapetalae</taxon>
        <taxon>asterids</taxon>
        <taxon>campanulids</taxon>
        <taxon>Asterales</taxon>
        <taxon>Asteraceae</taxon>
        <taxon>Asteroideae</taxon>
        <taxon>Heliantheae alliance</taxon>
        <taxon>Heliantheae</taxon>
        <taxon>Ambrosia</taxon>
    </lineage>
</organism>
<dbReference type="Proteomes" id="UP001206925">
    <property type="component" value="Unassembled WGS sequence"/>
</dbReference>